<evidence type="ECO:0000259" key="4">
    <source>
        <dbReference type="Pfam" id="PF00291"/>
    </source>
</evidence>
<dbReference type="Proteomes" id="UP000430146">
    <property type="component" value="Unassembled WGS sequence"/>
</dbReference>
<dbReference type="GO" id="GO:0006565">
    <property type="term" value="P:L-serine catabolic process"/>
    <property type="evidence" value="ECO:0007669"/>
    <property type="project" value="TreeGrafter"/>
</dbReference>
<dbReference type="GO" id="GO:0004795">
    <property type="term" value="F:threonine synthase activity"/>
    <property type="evidence" value="ECO:0007669"/>
    <property type="project" value="UniProtKB-EC"/>
</dbReference>
<name>A0A5S9R8M6_MYCVN</name>
<keyword evidence="2" id="KW-0663">Pyridoxal phosphate</keyword>
<feature type="domain" description="Tryptophan synthase beta chain-like PALP" evidence="4">
    <location>
        <begin position="82"/>
        <end position="382"/>
    </location>
</feature>
<dbReference type="InterPro" id="IPR000634">
    <property type="entry name" value="Ser/Thr_deHydtase_PyrdxlP-BS"/>
</dbReference>
<dbReference type="Gene3D" id="3.40.50.1100">
    <property type="match status" value="2"/>
</dbReference>
<dbReference type="InterPro" id="IPR036052">
    <property type="entry name" value="TrpB-like_PALP_sf"/>
</dbReference>
<protein>
    <submittedName>
        <fullName evidence="5">Threonine synthase</fullName>
        <ecNumber evidence="5">4.2.3.1</ecNumber>
    </submittedName>
</protein>
<comment type="cofactor">
    <cofactor evidence="1">
        <name>pyridoxal 5'-phosphate</name>
        <dbReference type="ChEBI" id="CHEBI:597326"/>
    </cofactor>
</comment>
<dbReference type="PANTHER" id="PTHR48078">
    <property type="entry name" value="THREONINE DEHYDRATASE, MITOCHONDRIAL-RELATED"/>
    <property type="match status" value="1"/>
</dbReference>
<dbReference type="InterPro" id="IPR050147">
    <property type="entry name" value="Ser/Thr_Dehydratase"/>
</dbReference>
<evidence type="ECO:0000313" key="6">
    <source>
        <dbReference type="Proteomes" id="UP000430146"/>
    </source>
</evidence>
<accession>A0A5S9R8M6</accession>
<dbReference type="Pfam" id="PF00291">
    <property type="entry name" value="PALP"/>
    <property type="match status" value="1"/>
</dbReference>
<dbReference type="GO" id="GO:0006567">
    <property type="term" value="P:L-threonine catabolic process"/>
    <property type="evidence" value="ECO:0007669"/>
    <property type="project" value="TreeGrafter"/>
</dbReference>
<sequence length="421" mass="44160">MISGGLPLVCIRCGAEGDPAPHGRGCERCRAVGVAANLRTDYDLTAARERFIADLTGPLRGTARYRALLPIEPDDSAAAATAPAPLLPAPRLAAAIGLDRLWIKDESRGLTWSFKDRAAAIAAHHARSLGIGVLVTASTGNAAAATAAHARRAGLTAVVVFARGVDPLMAGFVAGYGAHIAIADTKRDRWRLVGDAVERYGWYPMSNYSDPPVGNNPYAIDGYKPIAYEIWEQLGRSVPDAIYFPICYGDAVAACRRAFAELAEMSLTTRVPEHCGGEIYGSVTAALASGTDTVPLAEIEHPTSATSISAAQSTFQALQAIRDSGGAVHTVSEDELADAARLAVLTEGVLLETAAAAGLAALRRDIRDGTRRRPDEVVLVASSTGLKSLGSKINEGITAHQVDDVAGLAAMAQQQSEVSRR</sequence>
<organism evidence="5 6">
    <name type="scientific">Mycolicibacterium vanbaalenii</name>
    <name type="common">Mycobacterium vanbaalenii</name>
    <dbReference type="NCBI Taxonomy" id="110539"/>
    <lineage>
        <taxon>Bacteria</taxon>
        <taxon>Bacillati</taxon>
        <taxon>Actinomycetota</taxon>
        <taxon>Actinomycetes</taxon>
        <taxon>Mycobacteriales</taxon>
        <taxon>Mycobacteriaceae</taxon>
        <taxon>Mycolicibacterium</taxon>
    </lineage>
</organism>
<dbReference type="GO" id="GO:0009097">
    <property type="term" value="P:isoleucine biosynthetic process"/>
    <property type="evidence" value="ECO:0007669"/>
    <property type="project" value="TreeGrafter"/>
</dbReference>
<dbReference type="EC" id="4.2.3.1" evidence="5"/>
<keyword evidence="3 5" id="KW-0456">Lyase</keyword>
<gene>
    <name evidence="5" type="primary">thrC_2</name>
    <name evidence="5" type="ORF">AELLOGFF_06034</name>
</gene>
<dbReference type="PROSITE" id="PS00165">
    <property type="entry name" value="DEHYDRATASE_SER_THR"/>
    <property type="match status" value="1"/>
</dbReference>
<dbReference type="GO" id="GO:0004794">
    <property type="term" value="F:threonine deaminase activity"/>
    <property type="evidence" value="ECO:0007669"/>
    <property type="project" value="TreeGrafter"/>
</dbReference>
<dbReference type="AlphaFoldDB" id="A0A5S9R8M6"/>
<dbReference type="SUPFAM" id="SSF53686">
    <property type="entry name" value="Tryptophan synthase beta subunit-like PLP-dependent enzymes"/>
    <property type="match status" value="1"/>
</dbReference>
<reference evidence="5 6" key="1">
    <citation type="submission" date="2019-11" db="EMBL/GenBank/DDBJ databases">
        <authorList>
            <person name="Holert J."/>
        </authorList>
    </citation>
    <scope>NUCLEOTIDE SEQUENCE [LARGE SCALE GENOMIC DNA]</scope>
    <source>
        <strain evidence="5">BC8_1</strain>
    </source>
</reference>
<evidence type="ECO:0000313" key="5">
    <source>
        <dbReference type="EMBL" id="CAA0132972.1"/>
    </source>
</evidence>
<dbReference type="InterPro" id="IPR001926">
    <property type="entry name" value="TrpB-like_PALP"/>
</dbReference>
<keyword evidence="6" id="KW-1185">Reference proteome</keyword>
<evidence type="ECO:0000256" key="2">
    <source>
        <dbReference type="ARBA" id="ARBA00022898"/>
    </source>
</evidence>
<dbReference type="PANTHER" id="PTHR48078:SF6">
    <property type="entry name" value="L-THREONINE DEHYDRATASE CATABOLIC TDCB"/>
    <property type="match status" value="1"/>
</dbReference>
<dbReference type="EMBL" id="CACSIP010000046">
    <property type="protein sequence ID" value="CAA0132972.1"/>
    <property type="molecule type" value="Genomic_DNA"/>
</dbReference>
<evidence type="ECO:0000256" key="1">
    <source>
        <dbReference type="ARBA" id="ARBA00001933"/>
    </source>
</evidence>
<dbReference type="GO" id="GO:0030170">
    <property type="term" value="F:pyridoxal phosphate binding"/>
    <property type="evidence" value="ECO:0007669"/>
    <property type="project" value="InterPro"/>
</dbReference>
<evidence type="ECO:0000256" key="3">
    <source>
        <dbReference type="ARBA" id="ARBA00023239"/>
    </source>
</evidence>
<dbReference type="GO" id="GO:0003941">
    <property type="term" value="F:L-serine ammonia-lyase activity"/>
    <property type="evidence" value="ECO:0007669"/>
    <property type="project" value="TreeGrafter"/>
</dbReference>
<proteinExistence type="predicted"/>